<evidence type="ECO:0000313" key="10">
    <source>
        <dbReference type="Proteomes" id="UP001642484"/>
    </source>
</evidence>
<dbReference type="PANTHER" id="PTHR43586">
    <property type="entry name" value="CYSTEINE DESULFURASE"/>
    <property type="match status" value="1"/>
</dbReference>
<dbReference type="Pfam" id="PF00266">
    <property type="entry name" value="Aminotran_5"/>
    <property type="match status" value="1"/>
</dbReference>
<protein>
    <recommendedName>
        <fullName evidence="3">cysteine desulfurase</fullName>
        <ecNumber evidence="3">2.8.1.7</ecNumber>
    </recommendedName>
</protein>
<organism evidence="9 10">
    <name type="scientific">Durusdinium trenchii</name>
    <dbReference type="NCBI Taxonomy" id="1381693"/>
    <lineage>
        <taxon>Eukaryota</taxon>
        <taxon>Sar</taxon>
        <taxon>Alveolata</taxon>
        <taxon>Dinophyceae</taxon>
        <taxon>Suessiales</taxon>
        <taxon>Symbiodiniaceae</taxon>
        <taxon>Durusdinium</taxon>
    </lineage>
</organism>
<comment type="caution">
    <text evidence="9">The sequence shown here is derived from an EMBL/GenBank/DDBJ whole genome shotgun (WGS) entry which is preliminary data.</text>
</comment>
<keyword evidence="10" id="KW-1185">Reference proteome</keyword>
<dbReference type="Gene3D" id="3.90.1150.10">
    <property type="entry name" value="Aspartate Aminotransferase, domain 1"/>
    <property type="match status" value="1"/>
</dbReference>
<dbReference type="CDD" id="cd06453">
    <property type="entry name" value="SufS_like"/>
    <property type="match status" value="1"/>
</dbReference>
<keyword evidence="5" id="KW-0663">Pyridoxal phosphate</keyword>
<dbReference type="EC" id="2.8.1.7" evidence="3"/>
<evidence type="ECO:0000256" key="1">
    <source>
        <dbReference type="ARBA" id="ARBA00001933"/>
    </source>
</evidence>
<dbReference type="SUPFAM" id="SSF53383">
    <property type="entry name" value="PLP-dependent transferases"/>
    <property type="match status" value="1"/>
</dbReference>
<sequence>MAAAGIKVREESIHGVRRHAASAGEVFADVAAESDQDRFCGLDFTILQFAADRAAQLAYPSDLQADHPMVQAMLDREEYIEQAYFFRVYRERLENSTPSQEILSGLKEEVLATTKLPIAIDFLIGEIQLNGRIGSGMERLPHYFRPFQSFIIQKAEEDDTRFDFRIALQILQHEAEFRSSEKVDSAALFVYQFECLARNRLGYDHGITAIASDPIYSSDWREWISKIRFELGTVDFSDLLYRRSQQHLDDLRKRRHDPEFQLTYPLLFEGHAGRIARANIGKDPLYLFAALQRQLGYPVVPRPEREEKQGLPPGIEARIQRLEARIALLEQEGEDGMSSTADLTLDELQDEFEFLGDWEARCDYLIDLGFELPKLPEDAKVEQNRVHGCQSNVWLIASLNEEEQPPKVEIIANSDAMIVNGLIVVLMAVYNRKTPQEIIDTDIEKIFHQLELDRYLSPARKNGLAGMVKRIRQIAVAAEVVIDAEKNVQETHFANAYRGVYQFGAQIDDELEASREAVRQLINATDRSEICFTSGTTMSLNVIASGWGKKFLKPGDEILLTLMEHHANLVPWQQVAKETGATLKYLPLTADGQLDLAECESYFTDKTKVLAVTGMSNVLGTINPIAELSQLIHQVGGILVVDAAQTAPHQVVDVQADQIDFLAFSGHKLYGPTGIGVLYGRRELLEQADPLVFGGHMISRVYQDHSSWADPPMKFEAGTIPIVQAIALKSAVDFVQGIGFETIHQQESELTQYTHQQLEKIPGMQIYGAAPDEKGAIVSFTIEGAHPEDLAQLLDRKGVFVRHGHHCTMPLHDYLNVSATVRVSFGIYNMKEDVDRLIDAIEFARGRLRLT</sequence>
<evidence type="ECO:0000256" key="2">
    <source>
        <dbReference type="ARBA" id="ARBA00010447"/>
    </source>
</evidence>
<dbReference type="InterPro" id="IPR010970">
    <property type="entry name" value="Cys_dSase_SufS"/>
</dbReference>
<dbReference type="InterPro" id="IPR000192">
    <property type="entry name" value="Aminotrans_V_dom"/>
</dbReference>
<dbReference type="Pfam" id="PF02657">
    <property type="entry name" value="SufE"/>
    <property type="match status" value="1"/>
</dbReference>
<evidence type="ECO:0000259" key="8">
    <source>
        <dbReference type="Pfam" id="PF02657"/>
    </source>
</evidence>
<gene>
    <name evidence="9" type="ORF">CCMP2556_LOCUS50584</name>
</gene>
<dbReference type="PANTHER" id="PTHR43586:SF8">
    <property type="entry name" value="CYSTEINE DESULFURASE 1, CHLOROPLASTIC"/>
    <property type="match status" value="1"/>
</dbReference>
<dbReference type="NCBIfam" id="TIGR01979">
    <property type="entry name" value="sufS"/>
    <property type="match status" value="1"/>
</dbReference>
<dbReference type="InterPro" id="IPR015424">
    <property type="entry name" value="PyrdxlP-dep_Trfase"/>
</dbReference>
<dbReference type="SUPFAM" id="SSF82649">
    <property type="entry name" value="SufE/NifU"/>
    <property type="match status" value="1"/>
</dbReference>
<dbReference type="PROSITE" id="PS00595">
    <property type="entry name" value="AA_TRANSFER_CLASS_5"/>
    <property type="match status" value="1"/>
</dbReference>
<accession>A0ABP0S8C1</accession>
<comment type="similarity">
    <text evidence="2">Belongs to the class-V pyridoxal-phosphate-dependent aminotransferase family. Csd subfamily.</text>
</comment>
<dbReference type="Gene3D" id="3.40.640.10">
    <property type="entry name" value="Type I PLP-dependent aspartate aminotransferase-like (Major domain)"/>
    <property type="match status" value="1"/>
</dbReference>
<evidence type="ECO:0000256" key="4">
    <source>
        <dbReference type="ARBA" id="ARBA00022679"/>
    </source>
</evidence>
<dbReference type="Proteomes" id="UP001642484">
    <property type="component" value="Unassembled WGS sequence"/>
</dbReference>
<evidence type="ECO:0000256" key="6">
    <source>
        <dbReference type="ARBA" id="ARBA00050776"/>
    </source>
</evidence>
<keyword evidence="4" id="KW-0808">Transferase</keyword>
<dbReference type="Gene3D" id="3.90.1010.10">
    <property type="match status" value="1"/>
</dbReference>
<dbReference type="InterPro" id="IPR020578">
    <property type="entry name" value="Aminotrans_V_PyrdxlP_BS"/>
</dbReference>
<evidence type="ECO:0000313" key="9">
    <source>
        <dbReference type="EMBL" id="CAK9108572.1"/>
    </source>
</evidence>
<evidence type="ECO:0000256" key="3">
    <source>
        <dbReference type="ARBA" id="ARBA00012239"/>
    </source>
</evidence>
<comment type="cofactor">
    <cofactor evidence="1">
        <name>pyridoxal 5'-phosphate</name>
        <dbReference type="ChEBI" id="CHEBI:597326"/>
    </cofactor>
</comment>
<dbReference type="EMBL" id="CAXAMN010027128">
    <property type="protein sequence ID" value="CAK9108572.1"/>
    <property type="molecule type" value="Genomic_DNA"/>
</dbReference>
<name>A0ABP0S8C1_9DINO</name>
<dbReference type="InterPro" id="IPR015421">
    <property type="entry name" value="PyrdxlP-dep_Trfase_major"/>
</dbReference>
<evidence type="ECO:0000256" key="5">
    <source>
        <dbReference type="ARBA" id="ARBA00022898"/>
    </source>
</evidence>
<dbReference type="InterPro" id="IPR003808">
    <property type="entry name" value="Fe-S_metab-assoc_dom"/>
</dbReference>
<feature type="domain" description="Aminotransferase class V" evidence="7">
    <location>
        <begin position="479"/>
        <end position="837"/>
    </location>
</feature>
<feature type="domain" description="Fe-S metabolism associated" evidence="8">
    <location>
        <begin position="350"/>
        <end position="473"/>
    </location>
</feature>
<proteinExistence type="inferred from homology"/>
<reference evidence="9 10" key="1">
    <citation type="submission" date="2024-02" db="EMBL/GenBank/DDBJ databases">
        <authorList>
            <person name="Chen Y."/>
            <person name="Shah S."/>
            <person name="Dougan E. K."/>
            <person name="Thang M."/>
            <person name="Chan C."/>
        </authorList>
    </citation>
    <scope>NUCLEOTIDE SEQUENCE [LARGE SCALE GENOMIC DNA]</scope>
</reference>
<dbReference type="InterPro" id="IPR015422">
    <property type="entry name" value="PyrdxlP-dep_Trfase_small"/>
</dbReference>
<comment type="catalytic activity">
    <reaction evidence="6">
        <text>(sulfur carrier)-H + L-cysteine = (sulfur carrier)-SH + L-alanine</text>
        <dbReference type="Rhea" id="RHEA:43892"/>
        <dbReference type="Rhea" id="RHEA-COMP:14737"/>
        <dbReference type="Rhea" id="RHEA-COMP:14739"/>
        <dbReference type="ChEBI" id="CHEBI:29917"/>
        <dbReference type="ChEBI" id="CHEBI:35235"/>
        <dbReference type="ChEBI" id="CHEBI:57972"/>
        <dbReference type="ChEBI" id="CHEBI:64428"/>
        <dbReference type="EC" id="2.8.1.7"/>
    </reaction>
</comment>
<evidence type="ECO:0000259" key="7">
    <source>
        <dbReference type="Pfam" id="PF00266"/>
    </source>
</evidence>